<evidence type="ECO:0000259" key="3">
    <source>
        <dbReference type="PROSITE" id="PS50158"/>
    </source>
</evidence>
<accession>A0AAE1VZM5</accession>
<feature type="compositionally biased region" description="Basic and acidic residues" evidence="2">
    <location>
        <begin position="560"/>
        <end position="570"/>
    </location>
</feature>
<proteinExistence type="predicted"/>
<evidence type="ECO:0000313" key="4">
    <source>
        <dbReference type="EMBL" id="KAK4382841.1"/>
    </source>
</evidence>
<dbReference type="Proteomes" id="UP001289374">
    <property type="component" value="Unassembled WGS sequence"/>
</dbReference>
<dbReference type="GO" id="GO:0008270">
    <property type="term" value="F:zinc ion binding"/>
    <property type="evidence" value="ECO:0007669"/>
    <property type="project" value="UniProtKB-KW"/>
</dbReference>
<keyword evidence="1" id="KW-0863">Zinc-finger</keyword>
<feature type="compositionally biased region" description="Basic and acidic residues" evidence="2">
    <location>
        <begin position="45"/>
        <end position="59"/>
    </location>
</feature>
<dbReference type="InterPro" id="IPR001878">
    <property type="entry name" value="Znf_CCHC"/>
</dbReference>
<gene>
    <name evidence="4" type="ORF">Sango_2834600</name>
</gene>
<comment type="caution">
    <text evidence="4">The sequence shown here is derived from an EMBL/GenBank/DDBJ whole genome shotgun (WGS) entry which is preliminary data.</text>
</comment>
<reference evidence="4" key="1">
    <citation type="submission" date="2020-06" db="EMBL/GenBank/DDBJ databases">
        <authorList>
            <person name="Li T."/>
            <person name="Hu X."/>
            <person name="Zhang T."/>
            <person name="Song X."/>
            <person name="Zhang H."/>
            <person name="Dai N."/>
            <person name="Sheng W."/>
            <person name="Hou X."/>
            <person name="Wei L."/>
        </authorList>
    </citation>
    <scope>NUCLEOTIDE SEQUENCE</scope>
    <source>
        <strain evidence="4">K16</strain>
        <tissue evidence="4">Leaf</tissue>
    </source>
</reference>
<dbReference type="InterPro" id="IPR018289">
    <property type="entry name" value="MULE_transposase_dom"/>
</dbReference>
<keyword evidence="1" id="KW-0862">Zinc</keyword>
<dbReference type="PANTHER" id="PTHR31973">
    <property type="entry name" value="POLYPROTEIN, PUTATIVE-RELATED"/>
    <property type="match status" value="1"/>
</dbReference>
<feature type="region of interest" description="Disordered" evidence="2">
    <location>
        <begin position="21"/>
        <end position="85"/>
    </location>
</feature>
<keyword evidence="5" id="KW-1185">Reference proteome</keyword>
<keyword evidence="1" id="KW-0479">Metal-binding</keyword>
<organism evidence="4 5">
    <name type="scientific">Sesamum angolense</name>
    <dbReference type="NCBI Taxonomy" id="2727404"/>
    <lineage>
        <taxon>Eukaryota</taxon>
        <taxon>Viridiplantae</taxon>
        <taxon>Streptophyta</taxon>
        <taxon>Embryophyta</taxon>
        <taxon>Tracheophyta</taxon>
        <taxon>Spermatophyta</taxon>
        <taxon>Magnoliopsida</taxon>
        <taxon>eudicotyledons</taxon>
        <taxon>Gunneridae</taxon>
        <taxon>Pentapetalae</taxon>
        <taxon>asterids</taxon>
        <taxon>lamiids</taxon>
        <taxon>Lamiales</taxon>
        <taxon>Pedaliaceae</taxon>
        <taxon>Sesamum</taxon>
    </lineage>
</organism>
<reference evidence="4" key="2">
    <citation type="journal article" date="2024" name="Plant">
        <title>Genomic evolution and insights into agronomic trait innovations of Sesamum species.</title>
        <authorList>
            <person name="Miao H."/>
            <person name="Wang L."/>
            <person name="Qu L."/>
            <person name="Liu H."/>
            <person name="Sun Y."/>
            <person name="Le M."/>
            <person name="Wang Q."/>
            <person name="Wei S."/>
            <person name="Zheng Y."/>
            <person name="Lin W."/>
            <person name="Duan Y."/>
            <person name="Cao H."/>
            <person name="Xiong S."/>
            <person name="Wang X."/>
            <person name="Wei L."/>
            <person name="Li C."/>
            <person name="Ma Q."/>
            <person name="Ju M."/>
            <person name="Zhao R."/>
            <person name="Li G."/>
            <person name="Mu C."/>
            <person name="Tian Q."/>
            <person name="Mei H."/>
            <person name="Zhang T."/>
            <person name="Gao T."/>
            <person name="Zhang H."/>
        </authorList>
    </citation>
    <scope>NUCLEOTIDE SEQUENCE</scope>
    <source>
        <strain evidence="4">K16</strain>
    </source>
</reference>
<evidence type="ECO:0000256" key="2">
    <source>
        <dbReference type="SAM" id="MobiDB-lite"/>
    </source>
</evidence>
<dbReference type="EMBL" id="JACGWL010000640">
    <property type="protein sequence ID" value="KAK4382841.1"/>
    <property type="molecule type" value="Genomic_DNA"/>
</dbReference>
<protein>
    <recommendedName>
        <fullName evidence="3">CCHC-type domain-containing protein</fullName>
    </recommendedName>
</protein>
<feature type="domain" description="CCHC-type" evidence="3">
    <location>
        <begin position="515"/>
        <end position="529"/>
    </location>
</feature>
<feature type="region of interest" description="Disordered" evidence="2">
    <location>
        <begin position="467"/>
        <end position="501"/>
    </location>
</feature>
<sequence length="570" mass="66178">MFVRLEDEVEVNIYIHGEVWENEEQGRGEESNTSGENFEDTDSEYEYKMSDETEEKNIENEEDDEGTEVSQKEQNENTILEEDRVDDTDIEWYGDENIVCSGDELPSDKESDGEGKLTLFLFLILHSECTFQIRDYVPNHTCNITFHVKNMKSTWLSKKYMHIFKTDPKRGIKGFRVDAIEEIRCNITRNQAARAIRLALLMLEGSASEQYALLWDYADEIKRSNPGSIVILGTEQEGGQNMFDRFYVCLQALKLNFLNVCRPVICVDGCHLKGSYGGVLLSAISIDPNNNFFPICYAMVMKENKDTWDWFLTLLKMDCRIEECGPMTFMSDKQKRLVGALQELFPNVEHRFCVRHLHSNFKNYGFRGLAFKNILWKAARATTVNEFTRRMQEMKELDECAFAWFNDKNPKEWSRSHFSSYPRREHRNYTHQCYRVEKYLKVYEHPILPINGRKEWKKSDFVPLVPPNPMKKVGRPRKTRRLEPDEPVQKKKERKPAPIFKEGSNKIKRQQTTVKCGKCGVQGHNARTCQGPVIDVVTDAASQVMGRNEPVAEAPNEAVAESHRNYPTET</sequence>
<dbReference type="GO" id="GO:0003676">
    <property type="term" value="F:nucleic acid binding"/>
    <property type="evidence" value="ECO:0007669"/>
    <property type="project" value="InterPro"/>
</dbReference>
<evidence type="ECO:0000313" key="5">
    <source>
        <dbReference type="Proteomes" id="UP001289374"/>
    </source>
</evidence>
<dbReference type="Pfam" id="PF10551">
    <property type="entry name" value="MULE"/>
    <property type="match status" value="1"/>
</dbReference>
<dbReference type="PROSITE" id="PS50158">
    <property type="entry name" value="ZF_CCHC"/>
    <property type="match status" value="1"/>
</dbReference>
<dbReference type="AlphaFoldDB" id="A0AAE1VZM5"/>
<feature type="region of interest" description="Disordered" evidence="2">
    <location>
        <begin position="548"/>
        <end position="570"/>
    </location>
</feature>
<evidence type="ECO:0000256" key="1">
    <source>
        <dbReference type="PROSITE-ProRule" id="PRU00047"/>
    </source>
</evidence>
<dbReference type="PANTHER" id="PTHR31973:SF191">
    <property type="entry name" value="OS05G0489400 PROTEIN"/>
    <property type="match status" value="1"/>
</dbReference>
<feature type="compositionally biased region" description="Low complexity" evidence="2">
    <location>
        <begin position="548"/>
        <end position="559"/>
    </location>
</feature>
<feature type="compositionally biased region" description="Basic and acidic residues" evidence="2">
    <location>
        <begin position="481"/>
        <end position="490"/>
    </location>
</feature>
<name>A0AAE1VZM5_9LAMI</name>